<name>A0A5B7CYR7_PORTR</name>
<evidence type="ECO:0000313" key="1">
    <source>
        <dbReference type="EMBL" id="MPC13914.1"/>
    </source>
</evidence>
<gene>
    <name evidence="1" type="ORF">E2C01_006662</name>
</gene>
<reference evidence="1 2" key="1">
    <citation type="submission" date="2019-05" db="EMBL/GenBank/DDBJ databases">
        <title>Another draft genome of Portunus trituberculatus and its Hox gene families provides insights of decapod evolution.</title>
        <authorList>
            <person name="Jeong J.-H."/>
            <person name="Song I."/>
            <person name="Kim S."/>
            <person name="Choi T."/>
            <person name="Kim D."/>
            <person name="Ryu S."/>
            <person name="Kim W."/>
        </authorList>
    </citation>
    <scope>NUCLEOTIDE SEQUENCE [LARGE SCALE GENOMIC DNA]</scope>
    <source>
        <tissue evidence="1">Muscle</tissue>
    </source>
</reference>
<keyword evidence="2" id="KW-1185">Reference proteome</keyword>
<proteinExistence type="predicted"/>
<sequence>MKDTIRVMQANFSTRSLNPFSTKTHFYLEICVRVDHFY</sequence>
<accession>A0A5B7CYR7</accession>
<evidence type="ECO:0000313" key="2">
    <source>
        <dbReference type="Proteomes" id="UP000324222"/>
    </source>
</evidence>
<organism evidence="1 2">
    <name type="scientific">Portunus trituberculatus</name>
    <name type="common">Swimming crab</name>
    <name type="synonym">Neptunus trituberculatus</name>
    <dbReference type="NCBI Taxonomy" id="210409"/>
    <lineage>
        <taxon>Eukaryota</taxon>
        <taxon>Metazoa</taxon>
        <taxon>Ecdysozoa</taxon>
        <taxon>Arthropoda</taxon>
        <taxon>Crustacea</taxon>
        <taxon>Multicrustacea</taxon>
        <taxon>Malacostraca</taxon>
        <taxon>Eumalacostraca</taxon>
        <taxon>Eucarida</taxon>
        <taxon>Decapoda</taxon>
        <taxon>Pleocyemata</taxon>
        <taxon>Brachyura</taxon>
        <taxon>Eubrachyura</taxon>
        <taxon>Portunoidea</taxon>
        <taxon>Portunidae</taxon>
        <taxon>Portuninae</taxon>
        <taxon>Portunus</taxon>
    </lineage>
</organism>
<comment type="caution">
    <text evidence="1">The sequence shown here is derived from an EMBL/GenBank/DDBJ whole genome shotgun (WGS) entry which is preliminary data.</text>
</comment>
<dbReference type="Proteomes" id="UP000324222">
    <property type="component" value="Unassembled WGS sequence"/>
</dbReference>
<dbReference type="AlphaFoldDB" id="A0A5B7CYR7"/>
<protein>
    <submittedName>
        <fullName evidence="1">Uncharacterized protein</fullName>
    </submittedName>
</protein>
<dbReference type="EMBL" id="VSRR010000315">
    <property type="protein sequence ID" value="MPC13914.1"/>
    <property type="molecule type" value="Genomic_DNA"/>
</dbReference>